<comment type="caution">
    <text evidence="1">The sequence shown here is derived from an EMBL/GenBank/DDBJ whole genome shotgun (WGS) entry which is preliminary data.</text>
</comment>
<dbReference type="Pfam" id="PF10809">
    <property type="entry name" value="DUF2732"/>
    <property type="match status" value="1"/>
</dbReference>
<evidence type="ECO:0008006" key="3">
    <source>
        <dbReference type="Google" id="ProtNLM"/>
    </source>
</evidence>
<dbReference type="InterPro" id="IPR020126">
    <property type="entry name" value="DUF2732"/>
</dbReference>
<name>A0A2T4Y3G6_ENTCL</name>
<dbReference type="RefSeq" id="WP_108089741.1">
    <property type="nucleotide sequence ID" value="NZ_PZPP01000008.1"/>
</dbReference>
<gene>
    <name evidence="1" type="ORF">DA103_06105</name>
</gene>
<accession>A0A2T4Y3G6</accession>
<dbReference type="Proteomes" id="UP000241614">
    <property type="component" value="Unassembled WGS sequence"/>
</dbReference>
<dbReference type="OrthoDB" id="6629757at2"/>
<evidence type="ECO:0000313" key="2">
    <source>
        <dbReference type="Proteomes" id="UP000241614"/>
    </source>
</evidence>
<dbReference type="AlphaFoldDB" id="A0A2T4Y3G6"/>
<organism evidence="1 2">
    <name type="scientific">Enterobacter cloacae</name>
    <dbReference type="NCBI Taxonomy" id="550"/>
    <lineage>
        <taxon>Bacteria</taxon>
        <taxon>Pseudomonadati</taxon>
        <taxon>Pseudomonadota</taxon>
        <taxon>Gammaproteobacteria</taxon>
        <taxon>Enterobacterales</taxon>
        <taxon>Enterobacteriaceae</taxon>
        <taxon>Enterobacter</taxon>
        <taxon>Enterobacter cloacae complex</taxon>
    </lineage>
</organism>
<sequence length="72" mass="7944">MQEQNTAQQGMYSAHLAQAVSEAQRDTATRLSSQFDGLIAHISKSELNRTEIIELLGQESEKLHNSIFGRAG</sequence>
<dbReference type="EMBL" id="PZPP01000008">
    <property type="protein sequence ID" value="PTM36721.1"/>
    <property type="molecule type" value="Genomic_DNA"/>
</dbReference>
<proteinExistence type="predicted"/>
<evidence type="ECO:0000313" key="1">
    <source>
        <dbReference type="EMBL" id="PTM36721.1"/>
    </source>
</evidence>
<protein>
    <recommendedName>
        <fullName evidence="3">DUF2732 family protein</fullName>
    </recommendedName>
</protein>
<reference evidence="1 2" key="1">
    <citation type="submission" date="2018-04" db="EMBL/GenBank/DDBJ databases">
        <title>Genome sequencing reveals highly heavy metal resistance and biotechnology application of the novel Enterobacter cloacae amazonensis isolated from wastewater river in Manaus - Amazonas.</title>
        <authorList>
            <person name="Astolfi M.C.T."/>
            <person name="Carvalho E.B.D.S."/>
            <person name="Lacerda L.B."/>
            <person name="Pinto M.V."/>
            <person name="Nogueira V.B."/>
            <person name="Barros A.M."/>
            <person name="Astolfi-Filho S."/>
        </authorList>
    </citation>
    <scope>NUCLEOTIDE SEQUENCE [LARGE SCALE GENOMIC DNA]</scope>
    <source>
        <strain evidence="2">amazonensis</strain>
    </source>
</reference>